<dbReference type="STRING" id="381665.SAMN05216554_1352"/>
<protein>
    <submittedName>
        <fullName evidence="5">Pyrimidine-specific ribonucleoside hydrolase</fullName>
    </submittedName>
</protein>
<sequence length="345" mass="36090">MTQPVLLDVDTGVDDALAILFAVAHPEIDLLGITCVAGNTSLENVVANTLRVLDVADAPPVPVAGGALRPLIETPRASHVHGSDGLGELSTHPDFAHPRSTRAADPRHAVDLIRDVLLASTAPVTIVALAPQTNLALLLRQHPELAPRIDRILFMGGSAGVGNATPVAEFNVWHDPEAAAIVIDSGVPTFMYGLDVFNQVTIGRTDADALVASPRASARFAGRLLQFPMGDDPDAPDAATTDAAFATADARYTGHIGDAGALCALVDPGALRIERHPVRVELAGFARGQTIVDRRRRAGEDAIHAPGERAGSAGALPGPALVDVALDVDRARYARLFLDTIARLP</sequence>
<dbReference type="InterPro" id="IPR001910">
    <property type="entry name" value="Inosine/uridine_hydrolase_dom"/>
</dbReference>
<dbReference type="GO" id="GO:0005829">
    <property type="term" value="C:cytosol"/>
    <property type="evidence" value="ECO:0007669"/>
    <property type="project" value="TreeGrafter"/>
</dbReference>
<dbReference type="AlphaFoldDB" id="A0A1H3MBP5"/>
<feature type="compositionally biased region" description="Basic and acidic residues" evidence="3">
    <location>
        <begin position="94"/>
        <end position="103"/>
    </location>
</feature>
<accession>A0A1H3MBP5</accession>
<evidence type="ECO:0000256" key="2">
    <source>
        <dbReference type="ARBA" id="ARBA00023295"/>
    </source>
</evidence>
<gene>
    <name evidence="5" type="ORF">SAMN05216554_1352</name>
</gene>
<dbReference type="RefSeq" id="WP_245741311.1">
    <property type="nucleotide sequence ID" value="NZ_FNPZ01000001.1"/>
</dbReference>
<dbReference type="InterPro" id="IPR036452">
    <property type="entry name" value="Ribo_hydro-like"/>
</dbReference>
<dbReference type="InterPro" id="IPR023186">
    <property type="entry name" value="IUNH"/>
</dbReference>
<dbReference type="EMBL" id="FNPZ01000001">
    <property type="protein sequence ID" value="SDY74003.1"/>
    <property type="molecule type" value="Genomic_DNA"/>
</dbReference>
<evidence type="ECO:0000313" key="5">
    <source>
        <dbReference type="EMBL" id="SDY74003.1"/>
    </source>
</evidence>
<keyword evidence="1 5" id="KW-0378">Hydrolase</keyword>
<dbReference type="PANTHER" id="PTHR12304:SF4">
    <property type="entry name" value="URIDINE NUCLEOSIDASE"/>
    <property type="match status" value="1"/>
</dbReference>
<evidence type="ECO:0000256" key="1">
    <source>
        <dbReference type="ARBA" id="ARBA00022801"/>
    </source>
</evidence>
<organism evidence="5 6">
    <name type="scientific">Herbiconiux ginsengi</name>
    <dbReference type="NCBI Taxonomy" id="381665"/>
    <lineage>
        <taxon>Bacteria</taxon>
        <taxon>Bacillati</taxon>
        <taxon>Actinomycetota</taxon>
        <taxon>Actinomycetes</taxon>
        <taxon>Micrococcales</taxon>
        <taxon>Microbacteriaceae</taxon>
        <taxon>Herbiconiux</taxon>
    </lineage>
</organism>
<evidence type="ECO:0000313" key="6">
    <source>
        <dbReference type="Proteomes" id="UP000198891"/>
    </source>
</evidence>
<reference evidence="5 6" key="1">
    <citation type="submission" date="2016-10" db="EMBL/GenBank/DDBJ databases">
        <authorList>
            <person name="de Groot N.N."/>
        </authorList>
    </citation>
    <scope>NUCLEOTIDE SEQUENCE [LARGE SCALE GENOMIC DNA]</scope>
    <source>
        <strain evidence="5 6">CGMCC 4.3491</strain>
    </source>
</reference>
<keyword evidence="2" id="KW-0326">Glycosidase</keyword>
<dbReference type="GO" id="GO:0006152">
    <property type="term" value="P:purine nucleoside catabolic process"/>
    <property type="evidence" value="ECO:0007669"/>
    <property type="project" value="TreeGrafter"/>
</dbReference>
<evidence type="ECO:0000259" key="4">
    <source>
        <dbReference type="Pfam" id="PF01156"/>
    </source>
</evidence>
<dbReference type="PANTHER" id="PTHR12304">
    <property type="entry name" value="INOSINE-URIDINE PREFERRING NUCLEOSIDE HYDROLASE"/>
    <property type="match status" value="1"/>
</dbReference>
<dbReference type="SUPFAM" id="SSF53590">
    <property type="entry name" value="Nucleoside hydrolase"/>
    <property type="match status" value="1"/>
</dbReference>
<keyword evidence="6" id="KW-1185">Reference proteome</keyword>
<feature type="region of interest" description="Disordered" evidence="3">
    <location>
        <begin position="78"/>
        <end position="103"/>
    </location>
</feature>
<name>A0A1H3MBP5_9MICO</name>
<dbReference type="Pfam" id="PF01156">
    <property type="entry name" value="IU_nuc_hydro"/>
    <property type="match status" value="1"/>
</dbReference>
<dbReference type="GO" id="GO:0008477">
    <property type="term" value="F:purine nucleosidase activity"/>
    <property type="evidence" value="ECO:0007669"/>
    <property type="project" value="TreeGrafter"/>
</dbReference>
<feature type="domain" description="Inosine/uridine-preferring nucleoside hydrolase" evidence="4">
    <location>
        <begin position="5"/>
        <end position="333"/>
    </location>
</feature>
<dbReference type="Gene3D" id="3.90.245.10">
    <property type="entry name" value="Ribonucleoside hydrolase-like"/>
    <property type="match status" value="1"/>
</dbReference>
<evidence type="ECO:0000256" key="3">
    <source>
        <dbReference type="SAM" id="MobiDB-lite"/>
    </source>
</evidence>
<proteinExistence type="predicted"/>
<dbReference type="Proteomes" id="UP000198891">
    <property type="component" value="Unassembled WGS sequence"/>
</dbReference>